<name>A0A812XM79_SYMPI</name>
<evidence type="ECO:0000313" key="2">
    <source>
        <dbReference type="EMBL" id="CAE7741226.1"/>
    </source>
</evidence>
<gene>
    <name evidence="2" type="primary">nhaD</name>
    <name evidence="2" type="ORF">SPIL2461_LOCUS21331</name>
</gene>
<dbReference type="Proteomes" id="UP000649617">
    <property type="component" value="Unassembled WGS sequence"/>
</dbReference>
<dbReference type="Gene3D" id="2.40.50.140">
    <property type="entry name" value="Nucleic acid-binding proteins"/>
    <property type="match status" value="1"/>
</dbReference>
<dbReference type="InterPro" id="IPR012340">
    <property type="entry name" value="NA-bd_OB-fold"/>
</dbReference>
<feature type="compositionally biased region" description="Low complexity" evidence="1">
    <location>
        <begin position="121"/>
        <end position="135"/>
    </location>
</feature>
<dbReference type="AlphaFoldDB" id="A0A812XM79"/>
<sequence>MLIPEPEELVVGQVVQFNASAGYGFIKPSADSVFQQDVYFNIKDLSRALSDEERAGLNGQMCRFNLRLTPDNRPQARRVEMLSTSMGTSRFSYEPPTQAAVPLAPGRLPAGAPDDHDPSKFASSATTSQTRTRFSYEAPTASTASGFQSGAPPEPTFGANSRFSATPPPGHEMKRAAEGAGEEPPSKRQVLHEPGASEQAPPPPPAEA</sequence>
<organism evidence="2 3">
    <name type="scientific">Symbiodinium pilosum</name>
    <name type="common">Dinoflagellate</name>
    <dbReference type="NCBI Taxonomy" id="2952"/>
    <lineage>
        <taxon>Eukaryota</taxon>
        <taxon>Sar</taxon>
        <taxon>Alveolata</taxon>
        <taxon>Dinophyceae</taxon>
        <taxon>Suessiales</taxon>
        <taxon>Symbiodiniaceae</taxon>
        <taxon>Symbiodinium</taxon>
    </lineage>
</organism>
<dbReference type="OrthoDB" id="10472847at2759"/>
<evidence type="ECO:0000256" key="1">
    <source>
        <dbReference type="SAM" id="MobiDB-lite"/>
    </source>
</evidence>
<dbReference type="SUPFAM" id="SSF50249">
    <property type="entry name" value="Nucleic acid-binding proteins"/>
    <property type="match status" value="1"/>
</dbReference>
<comment type="caution">
    <text evidence="2">The sequence shown here is derived from an EMBL/GenBank/DDBJ whole genome shotgun (WGS) entry which is preliminary data.</text>
</comment>
<proteinExistence type="predicted"/>
<evidence type="ECO:0000313" key="3">
    <source>
        <dbReference type="Proteomes" id="UP000649617"/>
    </source>
</evidence>
<feature type="region of interest" description="Disordered" evidence="1">
    <location>
        <begin position="86"/>
        <end position="208"/>
    </location>
</feature>
<feature type="compositionally biased region" description="Low complexity" evidence="1">
    <location>
        <begin position="99"/>
        <end position="112"/>
    </location>
</feature>
<accession>A0A812XM79</accession>
<keyword evidence="3" id="KW-1185">Reference proteome</keyword>
<reference evidence="2" key="1">
    <citation type="submission" date="2021-02" db="EMBL/GenBank/DDBJ databases">
        <authorList>
            <person name="Dougan E. K."/>
            <person name="Rhodes N."/>
            <person name="Thang M."/>
            <person name="Chan C."/>
        </authorList>
    </citation>
    <scope>NUCLEOTIDE SEQUENCE</scope>
</reference>
<protein>
    <submittedName>
        <fullName evidence="2">NhaD protein</fullName>
    </submittedName>
</protein>
<dbReference type="EMBL" id="CAJNIZ010046149">
    <property type="protein sequence ID" value="CAE7741226.1"/>
    <property type="molecule type" value="Genomic_DNA"/>
</dbReference>